<dbReference type="AlphaFoldDB" id="M0R020"/>
<reference evidence="2" key="5">
    <citation type="submission" date="2025-09" db="UniProtKB">
        <authorList>
            <consortium name="Ensembl"/>
        </authorList>
    </citation>
    <scope>IDENTIFICATION</scope>
</reference>
<sequence>MLASGLLLVALLACLTVMVLMSVWQQRKSRGKLPPGPTPLPFIGNYLQLNTEHICDSIMKAWRSATGSAPSSSCALPSPP</sequence>
<keyword evidence="1" id="KW-0812">Transmembrane</keyword>
<dbReference type="EMBL" id="AC008537">
    <property type="status" value="NOT_ANNOTATED_CDS"/>
    <property type="molecule type" value="Genomic_DNA"/>
</dbReference>
<dbReference type="MassIVE" id="M0R020"/>
<evidence type="ECO:0007829" key="4">
    <source>
        <dbReference type="PeptideAtlas" id="M0R020"/>
    </source>
</evidence>
<reference evidence="2" key="4">
    <citation type="submission" date="2025-08" db="UniProtKB">
        <authorList>
            <consortium name="Ensembl"/>
        </authorList>
    </citation>
    <scope>IDENTIFICATION</scope>
</reference>
<dbReference type="Ensembl" id="ENST00000594332.1">
    <property type="protein sequence ID" value="ENSP00000470933.1"/>
    <property type="gene ID" value="ENSG00000198077.11"/>
</dbReference>
<organism evidence="2 3">
    <name type="scientific">Homo sapiens</name>
    <name type="common">Human</name>
    <dbReference type="NCBI Taxonomy" id="9606"/>
    <lineage>
        <taxon>Eukaryota</taxon>
        <taxon>Metazoa</taxon>
        <taxon>Chordata</taxon>
        <taxon>Craniata</taxon>
        <taxon>Vertebrata</taxon>
        <taxon>Euteleostomi</taxon>
        <taxon>Mammalia</taxon>
        <taxon>Eutheria</taxon>
        <taxon>Euarchontoglires</taxon>
        <taxon>Primates</taxon>
        <taxon>Haplorrhini</taxon>
        <taxon>Catarrhini</taxon>
        <taxon>Hominidae</taxon>
        <taxon>Homo</taxon>
    </lineage>
</organism>
<dbReference type="UCSC" id="uc060yyk.1">
    <property type="organism name" value="human"/>
</dbReference>
<name>M0R020_HUMAN</name>
<dbReference type="SMR" id="M0R020"/>
<evidence type="ECO:0007829" key="5">
    <source>
        <dbReference type="ProteomicsDB" id="M0R020"/>
    </source>
</evidence>
<dbReference type="ExpressionAtlas" id="M0R020">
    <property type="expression patterns" value="baseline and differential"/>
</dbReference>
<dbReference type="GO" id="GO:0004497">
    <property type="term" value="F:monooxygenase activity"/>
    <property type="evidence" value="ECO:0007669"/>
    <property type="project" value="InterPro"/>
</dbReference>
<dbReference type="GO" id="GO:0016705">
    <property type="term" value="F:oxidoreductase activity, acting on paired donors, with incorporation or reduction of molecular oxygen"/>
    <property type="evidence" value="ECO:0007669"/>
    <property type="project" value="InterPro"/>
</dbReference>
<dbReference type="GO" id="GO:0020037">
    <property type="term" value="F:heme binding"/>
    <property type="evidence" value="ECO:0007669"/>
    <property type="project" value="InterPro"/>
</dbReference>
<dbReference type="HGNC" id="HGNC:2611">
    <property type="gene designation" value="CYP2A7"/>
</dbReference>
<reference evidence="2 3" key="3">
    <citation type="journal article" date="2004" name="Nature">
        <title>Finishing the euchromatic sequence of the human genome.</title>
        <authorList>
            <consortium name="International Human Genome Sequencing Consortium"/>
        </authorList>
    </citation>
    <scope>NUCLEOTIDE SEQUENCE [LARGE SCALE GENOMIC DNA]</scope>
</reference>
<evidence type="ECO:0000256" key="1">
    <source>
        <dbReference type="SAM" id="Phobius"/>
    </source>
</evidence>
<dbReference type="OrthoDB" id="2789670at2759"/>
<feature type="transmembrane region" description="Helical" evidence="1">
    <location>
        <begin position="6"/>
        <end position="24"/>
    </location>
</feature>
<dbReference type="Ensembl" id="ENST00000594332.1">
    <property type="protein sequence ID" value="ENSP00000470933.1"/>
    <property type="gene ID" value="ENSG00000198077.12"/>
</dbReference>
<reference evidence="2 3" key="1">
    <citation type="journal article" date="2001" name="Nature">
        <title>Initial sequencing and analysis of the human genome.</title>
        <authorList>
            <consortium name="International Human Genome Sequencing Consortium"/>
            <person name="Lander E.S."/>
            <person name="Linton L.M."/>
            <person name="Birren B."/>
            <person name="Nusbaum C."/>
            <person name="Zody M.C."/>
            <person name="Baldwin J."/>
            <person name="Devon K."/>
            <person name="Dewar K."/>
            <person name="Doyle M."/>
            <person name="FitzHugh W."/>
            <person name="Funke R."/>
            <person name="Gage D."/>
            <person name="Harris K."/>
            <person name="Heaford A."/>
            <person name="Howland J."/>
            <person name="Kann L."/>
            <person name="Lehoczky J."/>
            <person name="LeVine R."/>
            <person name="McEwan P."/>
            <person name="McKernan K."/>
            <person name="Meldrim J."/>
            <person name="Mesirov J.P."/>
            <person name="Miranda C."/>
            <person name="Morris W."/>
            <person name="Naylor J."/>
            <person name="Raymond C."/>
            <person name="Rosetti M."/>
            <person name="Santos R."/>
            <person name="Sheridan A."/>
            <person name="Sougnez C."/>
            <person name="Stange-Thomann N."/>
            <person name="Stojanovic N."/>
            <person name="Subramanian A."/>
            <person name="Wyman D."/>
            <person name="Rogers J."/>
            <person name="Sulston J."/>
            <person name="Ainscough R."/>
            <person name="Beck S."/>
            <person name="Bentley D."/>
            <person name="Burton J."/>
            <person name="Clee C."/>
            <person name="Carter N."/>
            <person name="Coulson A."/>
            <person name="Deadman R."/>
            <person name="Deloukas P."/>
            <person name="Dunham A."/>
            <person name="Dunham I."/>
            <person name="Durbin R."/>
            <person name="French L."/>
            <person name="Grafham D."/>
            <person name="Gregory S."/>
            <person name="Hubbard T."/>
            <person name="Humphray S."/>
            <person name="Hunt A."/>
            <person name="Jones M."/>
            <person name="Lloyd C."/>
            <person name="McMurray A."/>
            <person name="Matthews L."/>
            <person name="Mercer S."/>
            <person name="Milne S."/>
            <person name="Mullikin J.C."/>
            <person name="Mungall A."/>
            <person name="Plumb R."/>
            <person name="Ross M."/>
            <person name="Shownkeen R."/>
            <person name="Sims S."/>
            <person name="Waterston R.H."/>
            <person name="Wilson R.K."/>
            <person name="Hillier L.W."/>
            <person name="McPherson J.D."/>
            <person name="Marra M.A."/>
            <person name="Mardis E.R."/>
            <person name="Fulton L.A."/>
            <person name="Chinwalla A.T."/>
            <person name="Pepin K.H."/>
            <person name="Gish W.R."/>
            <person name="Chissoe S.L."/>
            <person name="Wendl M.C."/>
            <person name="Delehaunty K.D."/>
            <person name="Miner T.L."/>
            <person name="Delehaunty A."/>
            <person name="Kramer J.B."/>
            <person name="Cook L.L."/>
            <person name="Fulton R.S."/>
            <person name="Johnson D.L."/>
            <person name="Minx P.J."/>
            <person name="Clifton S.W."/>
            <person name="Hawkins T."/>
            <person name="Branscomb E."/>
            <person name="Predki P."/>
            <person name="Richardson P."/>
            <person name="Wenning S."/>
            <person name="Slezak T."/>
            <person name="Doggett N."/>
            <person name="Cheng J.F."/>
            <person name="Olsen A."/>
            <person name="Lucas S."/>
            <person name="Elkin C."/>
            <person name="Uberbacher E."/>
            <person name="Frazier M."/>
            <person name="Gibbs R.A."/>
            <person name="Muzny D.M."/>
            <person name="Scherer S.E."/>
            <person name="Bouck J.B."/>
            <person name="Sodergren E.J."/>
            <person name="Worley K.C."/>
            <person name="Rives C.M."/>
            <person name="Gorrell J.H."/>
            <person name="Metzker M.L."/>
            <person name="Naylor S.L."/>
            <person name="Kucherlapati R.S."/>
            <person name="Nelson D.L."/>
            <person name="Weinstock G.M."/>
            <person name="Sakaki Y."/>
            <person name="Fujiyama A."/>
            <person name="Hattori M."/>
            <person name="Yada T."/>
            <person name="Toyoda A."/>
            <person name="Itoh T."/>
            <person name="Kawagoe C."/>
            <person name="Watanabe H."/>
            <person name="Totoki Y."/>
            <person name="Taylor T."/>
            <person name="Weissenbach J."/>
            <person name="Heilig R."/>
            <person name="Saurin W."/>
            <person name="Artiguenave F."/>
            <person name="Brottier P."/>
            <person name="Bruls T."/>
            <person name="Pelletier E."/>
            <person name="Robert C."/>
            <person name="Wincker P."/>
            <person name="Smith D.R."/>
            <person name="Doucette-Stamm L."/>
            <person name="Rubenfield M."/>
            <person name="Weinstock K."/>
            <person name="Lee H.M."/>
            <person name="Dubois J."/>
            <person name="Rosenthal A."/>
            <person name="Platzer M."/>
            <person name="Nyakatura G."/>
            <person name="Taudien S."/>
            <person name="Rump A."/>
            <person name="Yang H."/>
            <person name="Yu J."/>
            <person name="Wang J."/>
            <person name="Huang G."/>
            <person name="Gu J."/>
            <person name="Hood L."/>
            <person name="Rowen L."/>
            <person name="Madan A."/>
            <person name="Qin S."/>
            <person name="Davis R.W."/>
            <person name="Federspiel N.A."/>
            <person name="Abola A.P."/>
            <person name="Proctor M.J."/>
            <person name="Myers R.M."/>
            <person name="Schmutz J."/>
            <person name="Dickson M."/>
            <person name="Grimwood J."/>
            <person name="Cox D.R."/>
            <person name="Olson M.V."/>
            <person name="Kaul R."/>
            <person name="Raymond C."/>
            <person name="Shimizu N."/>
            <person name="Kawasaki K."/>
            <person name="Minoshima S."/>
            <person name="Evans G.A."/>
            <person name="Athanasiou M."/>
            <person name="Schultz R."/>
            <person name="Roe B.A."/>
            <person name="Chen F."/>
            <person name="Pan H."/>
            <person name="Ramser J."/>
            <person name="Lehrach H."/>
            <person name="Reinhardt R."/>
            <person name="McCombie W.R."/>
            <person name="de la Bastide M."/>
            <person name="Dedhia N."/>
            <person name="Blocker H."/>
            <person name="Hornischer K."/>
            <person name="Nordsiek G."/>
            <person name="Agarwala R."/>
            <person name="Aravind L."/>
            <person name="Bailey J.A."/>
            <person name="Bateman A."/>
            <person name="Batzoglou S."/>
            <person name="Birney E."/>
            <person name="Bork P."/>
            <person name="Brown D.G."/>
            <person name="Burge C.B."/>
            <person name="Cerutti L."/>
            <person name="Chen H.C."/>
            <person name="Church D."/>
            <person name="Clamp M."/>
            <person name="Copley R.R."/>
            <person name="Doerks T."/>
            <person name="Eddy S.R."/>
            <person name="Eichler E.E."/>
            <person name="Furey T.S."/>
            <person name="Galagan J."/>
            <person name="Gilbert J.G."/>
            <person name="Harmon C."/>
            <person name="Hayashizaki Y."/>
            <person name="Haussler D."/>
            <person name="Hermjakob H."/>
            <person name="Hokamp K."/>
            <person name="Jang W."/>
            <person name="Johnson L.S."/>
            <person name="Jones T.A."/>
            <person name="Kasif S."/>
            <person name="Kaspryzk A."/>
            <person name="Kennedy S."/>
            <person name="Kent W.J."/>
            <person name="Kitts P."/>
            <person name="Koonin E.V."/>
            <person name="Korf I."/>
            <person name="Kulp D."/>
            <person name="Lancet D."/>
            <person name="Lowe T.M."/>
            <person name="McLysaght A."/>
            <person name="Mikkelsen T."/>
            <person name="Moran J.V."/>
            <person name="Mulder N."/>
            <person name="Pollara V.J."/>
            <person name="Ponting C.P."/>
            <person name="Schuler G."/>
            <person name="Schultz J."/>
            <person name="Slater G."/>
            <person name="Smit A.F."/>
            <person name="Stupka E."/>
            <person name="Szustakowski J."/>
            <person name="Thierry-Mieg D."/>
            <person name="Thierry-Mieg J."/>
            <person name="Wagner L."/>
            <person name="Wallis J."/>
            <person name="Wheeler R."/>
            <person name="Williams A."/>
            <person name="Wolf Y.I."/>
            <person name="Wolfe K.H."/>
            <person name="Yang S.P."/>
            <person name="Yeh R.F."/>
            <person name="Collins F."/>
            <person name="Guyer M.S."/>
            <person name="Peterson J."/>
            <person name="Felsenfeld A."/>
            <person name="Wetterstrand K.A."/>
            <person name="Patrinos A."/>
            <person name="Morgan M.J."/>
            <person name="de Jong P."/>
            <person name="Catanese J.J."/>
            <person name="Osoegawa K."/>
            <person name="Shizuya H."/>
            <person name="Choi S."/>
            <person name="Chen Y.J."/>
        </authorList>
    </citation>
    <scope>NUCLEOTIDE SEQUENCE [LARGE SCALE GENOMIC DNA]</scope>
</reference>
<dbReference type="Bgee" id="ENSG00000198077">
    <property type="expression patterns" value="Expressed in liver and 93 other cell types or tissues"/>
</dbReference>
<evidence type="ECO:0000313" key="2">
    <source>
        <dbReference type="Ensembl" id="ENSP00000470933.1"/>
    </source>
</evidence>
<reference evidence="2 3" key="2">
    <citation type="journal article" date="2004" name="Nature">
        <title>The DNA sequence and biology of human chromosome 19.</title>
        <authorList>
            <person name="Grimwood J."/>
            <person name="Gordon L.A."/>
            <person name="Olsen A."/>
            <person name="Terry A."/>
            <person name="Schmutz J."/>
            <person name="Lamerdin J."/>
            <person name="Hellsten U."/>
            <person name="Goodstein D."/>
            <person name="Couronne O."/>
            <person name="Tran-Gyamfi M."/>
            <person name="Aerts A."/>
            <person name="Altherr M."/>
            <person name="Ashworth L."/>
            <person name="Bajorek E."/>
            <person name="Black S."/>
            <person name="Branscomb E."/>
            <person name="Caenepeel S."/>
            <person name="Carrano A."/>
            <person name="Caoile C."/>
            <person name="Chan Y.M."/>
            <person name="Christensen M."/>
            <person name="Cleland C.A."/>
            <person name="Copeland A."/>
            <person name="Dalin E."/>
            <person name="Dehal P."/>
            <person name="Denys M."/>
            <person name="Detter J.C."/>
            <person name="Escobar J."/>
            <person name="Flowers D."/>
            <person name="Fotopulos D."/>
            <person name="Garcia C."/>
            <person name="Georgescu A.M."/>
            <person name="Glavina T."/>
            <person name="Gomez M."/>
            <person name="Gonzales E."/>
            <person name="Groza M."/>
            <person name="Hammon N."/>
            <person name="Hawkins T."/>
            <person name="Haydu L."/>
            <person name="Ho I."/>
            <person name="Huang W."/>
            <person name="Israni S."/>
            <person name="Jett J."/>
            <person name="Kadner K."/>
            <person name="Kimball H."/>
            <person name="Kobayashi A."/>
            <person name="Larionov V."/>
            <person name="Leem S.H."/>
            <person name="Lopez F."/>
            <person name="Lou Y."/>
            <person name="Lowry S."/>
            <person name="Malfatti S."/>
            <person name="Martinez D."/>
            <person name="McCready P."/>
            <person name="Medina C."/>
            <person name="Morgan J."/>
            <person name="Nelson K."/>
            <person name="Nolan M."/>
            <person name="Ovcharenko I."/>
            <person name="Pitluck S."/>
            <person name="Pollard M."/>
            <person name="Popkie A.P."/>
            <person name="Predki P."/>
            <person name="Quan G."/>
            <person name="Ramirez L."/>
            <person name="Rash S."/>
            <person name="Retterer J."/>
            <person name="Rodriguez A."/>
            <person name="Rogers S."/>
            <person name="Salamov A."/>
            <person name="Salazar A."/>
            <person name="She X."/>
            <person name="Smith D."/>
            <person name="Slezak T."/>
            <person name="Solovyev V."/>
            <person name="Thayer N."/>
            <person name="Tice H."/>
            <person name="Tsai M."/>
            <person name="Ustaszewska A."/>
            <person name="Vo N."/>
            <person name="Wagner M."/>
            <person name="Wheeler J."/>
            <person name="Wu K."/>
            <person name="Xie G."/>
            <person name="Yang J."/>
            <person name="Dubchak I."/>
            <person name="Furey T.S."/>
            <person name="DeJong P."/>
            <person name="Dickson M."/>
            <person name="Gordon D."/>
            <person name="Eichler E.E."/>
            <person name="Pennacchio L.A."/>
            <person name="Richardson P."/>
            <person name="Stubbs L."/>
            <person name="Rokhsar D.S."/>
            <person name="Myers R.M."/>
            <person name="Rubin E.M."/>
            <person name="Lucas S.M."/>
        </authorList>
    </citation>
    <scope>NUCLEOTIDE SEQUENCE [LARGE SCALE GENOMIC DNA]</scope>
</reference>
<keyword evidence="1" id="KW-1133">Transmembrane helix</keyword>
<dbReference type="OpenTargets" id="ENSG00000198077"/>
<evidence type="ECO:0000313" key="3">
    <source>
        <dbReference type="Proteomes" id="UP000005640"/>
    </source>
</evidence>
<dbReference type="Gene3D" id="1.10.630.10">
    <property type="entry name" value="Cytochrome P450"/>
    <property type="match status" value="1"/>
</dbReference>
<dbReference type="SUPFAM" id="SSF48264">
    <property type="entry name" value="Cytochrome P450"/>
    <property type="match status" value="1"/>
</dbReference>
<accession>M0R020</accession>
<dbReference type="GO" id="GO:0005506">
    <property type="term" value="F:iron ion binding"/>
    <property type="evidence" value="ECO:0007669"/>
    <property type="project" value="InterPro"/>
</dbReference>
<dbReference type="HOGENOM" id="CLU_181639_1_0_1"/>
<dbReference type="GeneTree" id="ENSGT00940000154117"/>
<dbReference type="ChiTaRS" id="CYP2A7">
    <property type="organism name" value="human"/>
</dbReference>
<dbReference type="VEuPathDB" id="HostDB:ENSG00000198077"/>
<gene>
    <name evidence="2" type="primary">CYP2A7</name>
</gene>
<proteinExistence type="evidence at protein level"/>
<dbReference type="Proteomes" id="UP000005640">
    <property type="component" value="Chromosome 19"/>
</dbReference>
<keyword evidence="1" id="KW-0472">Membrane</keyword>
<protein>
    <submittedName>
        <fullName evidence="2">Cytochrome P450 family 2 subfamily A member 7</fullName>
    </submittedName>
</protein>
<dbReference type="InterPro" id="IPR036396">
    <property type="entry name" value="Cyt_P450_sf"/>
</dbReference>
<keyword evidence="3" id="KW-1185">Reference proteome</keyword>
<keyword evidence="4 5" id="KW-1267">Proteomics identification</keyword>